<sequence>MILNCGGSATIFFPRRPPIRIVCLASNINTEQLRAQLDQLHSEAENARAKANNARLRMMRLSEAAEKLRRQAAISVQTGRESDARDLLFQKKKVMQALEKSKSRIEVLDELSAKLNEAISLKETQLIGNVALDLDLGKEDASSPVRIVSPREEVTGNLNKTEDFDPNAQTVCEDQELQVHATDIPIGNELNNLEDSLTGDIWNEGNMVSSLKEISSYKDFLEHLDQQLNRIEAELLTVLRLSTLVLEAEEKPKNWKLQETEEILEDVRRIRGRLGSIMQTKVGT</sequence>
<dbReference type="PANTHER" id="PTHR37174:SF2">
    <property type="entry name" value="FORKHEAD-ASSOCIATED DOMAIN PROTEIN"/>
    <property type="match status" value="1"/>
</dbReference>
<reference evidence="2 3" key="1">
    <citation type="submission" date="2019-09" db="EMBL/GenBank/DDBJ databases">
        <title>A chromosome-level genome assembly of the Chinese tupelo Nyssa sinensis.</title>
        <authorList>
            <person name="Yang X."/>
            <person name="Kang M."/>
            <person name="Yang Y."/>
            <person name="Xiong H."/>
            <person name="Wang M."/>
            <person name="Zhang Z."/>
            <person name="Wang Z."/>
            <person name="Wu H."/>
            <person name="Ma T."/>
            <person name="Liu J."/>
            <person name="Xi Z."/>
        </authorList>
    </citation>
    <scope>NUCLEOTIDE SEQUENCE [LARGE SCALE GENOMIC DNA]</scope>
    <source>
        <strain evidence="2">J267</strain>
        <tissue evidence="2">Leaf</tissue>
    </source>
</reference>
<feature type="coiled-coil region" evidence="1">
    <location>
        <begin position="30"/>
        <end position="71"/>
    </location>
</feature>
<dbReference type="EMBL" id="CM018047">
    <property type="protein sequence ID" value="KAA8524154.1"/>
    <property type="molecule type" value="Genomic_DNA"/>
</dbReference>
<gene>
    <name evidence="2" type="ORF">F0562_010415</name>
</gene>
<dbReference type="OrthoDB" id="772275at2759"/>
<evidence type="ECO:0000313" key="2">
    <source>
        <dbReference type="EMBL" id="KAA8524154.1"/>
    </source>
</evidence>
<evidence type="ECO:0000256" key="1">
    <source>
        <dbReference type="SAM" id="Coils"/>
    </source>
</evidence>
<dbReference type="AlphaFoldDB" id="A0A5J5A1T7"/>
<keyword evidence="3" id="KW-1185">Reference proteome</keyword>
<dbReference type="PANTHER" id="PTHR37174">
    <property type="entry name" value="FORKHEAD-ASSOCIATED DOMAIN PROTEIN"/>
    <property type="match status" value="1"/>
</dbReference>
<name>A0A5J5A1T7_9ASTE</name>
<protein>
    <submittedName>
        <fullName evidence="2">Uncharacterized protein</fullName>
    </submittedName>
</protein>
<proteinExistence type="predicted"/>
<feature type="coiled-coil region" evidence="1">
    <location>
        <begin position="214"/>
        <end position="241"/>
    </location>
</feature>
<dbReference type="Proteomes" id="UP000325577">
    <property type="component" value="Linkage Group LG4"/>
</dbReference>
<keyword evidence="1" id="KW-0175">Coiled coil</keyword>
<accession>A0A5J5A1T7</accession>
<organism evidence="2 3">
    <name type="scientific">Nyssa sinensis</name>
    <dbReference type="NCBI Taxonomy" id="561372"/>
    <lineage>
        <taxon>Eukaryota</taxon>
        <taxon>Viridiplantae</taxon>
        <taxon>Streptophyta</taxon>
        <taxon>Embryophyta</taxon>
        <taxon>Tracheophyta</taxon>
        <taxon>Spermatophyta</taxon>
        <taxon>Magnoliopsida</taxon>
        <taxon>eudicotyledons</taxon>
        <taxon>Gunneridae</taxon>
        <taxon>Pentapetalae</taxon>
        <taxon>asterids</taxon>
        <taxon>Cornales</taxon>
        <taxon>Nyssaceae</taxon>
        <taxon>Nyssa</taxon>
    </lineage>
</organism>
<evidence type="ECO:0000313" key="3">
    <source>
        <dbReference type="Proteomes" id="UP000325577"/>
    </source>
</evidence>